<comment type="subunit">
    <text evidence="7">Heterodimer composed of ETFA and ETFB. Identified in a complex that contains ETFA, ETFB and ETFRF1. Interacts with ACADM.</text>
</comment>
<dbReference type="InterPro" id="IPR014730">
    <property type="entry name" value="ETF_a/b_N"/>
</dbReference>
<proteinExistence type="inferred from homology"/>
<dbReference type="SMART" id="SM00893">
    <property type="entry name" value="ETF"/>
    <property type="match status" value="1"/>
</dbReference>
<dbReference type="CDD" id="cd01714">
    <property type="entry name" value="ETF_beta"/>
    <property type="match status" value="1"/>
</dbReference>
<evidence type="ECO:0000256" key="4">
    <source>
        <dbReference type="ARBA" id="ARBA00022448"/>
    </source>
</evidence>
<sequence>MRILVGVKRVIDFAVKVRVKKDGTGVVKDGVNHSMNPFCEIALEEAVRIKERKEKEGGGPVEVVAFSFGTQKAQETLRTALAKGADKALLVEVDNATEEKLEPIHVARALAKLAKEDKYDLLLLGKQAIDDDANQTGQMVAGYLNWPQATFASKIEEDGAYIKVTREIDGGLDTVKLKLPAVVTADLRLNEPRYATLPNIMKAKKKPLEKKTAQEFGIDMTNQTETLEVSEPPVRQAGGFVDDVPGLVSKLKEKGMFQKVFSVLLFLLAFTVSNLRSDEGIGEMDANQKPLNSARILASKFTLSQYAVESMDLVMEYNLFNVGDRTAFRVVLDDRNSFPTHSFDIVRGMLHIRWEKISPGENVTHSVVVRPRSYGIFNYTSAMVTYYVTEDAKQATVGYSTAPGEGNIYRLKDYERRFSSKIGIWLVFLLLALPTTLLPFFLWYKFQQKYATKSGTSGQQNSKKAQ</sequence>
<feature type="transmembrane region" description="Helical" evidence="8">
    <location>
        <begin position="422"/>
        <end position="444"/>
    </location>
</feature>
<comment type="function">
    <text evidence="6">Heterodimeric electron transfer flavoprotein that accepts electrons from several mitochondrial dehydrogenases, including acyl-CoA dehydrogenases, glutaryl-CoA and sarcosine dehydrogenase. It transfers the electrons to the main mitochondrial respiratory chain via ETF-ubiquinone oxidoreductase. Required for normal mitochondrial fatty acid oxidation and normal amino acid metabolism. ETFB binds an AMP molecule that probably has a purely structural role.</text>
</comment>
<evidence type="ECO:0000256" key="1">
    <source>
        <dbReference type="ARBA" id="ARBA00004305"/>
    </source>
</evidence>
<dbReference type="FunFam" id="3.40.50.620:FF:000011">
    <property type="entry name" value="Electron transfer flavoprotein subunit beta"/>
    <property type="match status" value="1"/>
</dbReference>
<dbReference type="Pfam" id="PF05753">
    <property type="entry name" value="TRAP_beta"/>
    <property type="match status" value="1"/>
</dbReference>
<evidence type="ECO:0000256" key="3">
    <source>
        <dbReference type="ARBA" id="ARBA00016797"/>
    </source>
</evidence>
<dbReference type="Proteomes" id="UP001620626">
    <property type="component" value="Unassembled WGS sequence"/>
</dbReference>
<keyword evidence="8" id="KW-0472">Membrane</keyword>
<evidence type="ECO:0000313" key="11">
    <source>
        <dbReference type="Proteomes" id="UP001620626"/>
    </source>
</evidence>
<dbReference type="PANTHER" id="PTHR21294:SF8">
    <property type="entry name" value="ELECTRON TRANSFER FLAVOPROTEIN SUBUNIT BETA"/>
    <property type="match status" value="1"/>
</dbReference>
<gene>
    <name evidence="10" type="ORF">niasHT_039774</name>
</gene>
<evidence type="ECO:0000256" key="2">
    <source>
        <dbReference type="ARBA" id="ARBA00007557"/>
    </source>
</evidence>
<dbReference type="Gene3D" id="3.40.50.620">
    <property type="entry name" value="HUPs"/>
    <property type="match status" value="1"/>
</dbReference>
<comment type="subcellular location">
    <subcellularLocation>
        <location evidence="1">Mitochondrion matrix</location>
    </subcellularLocation>
</comment>
<dbReference type="SUPFAM" id="SSF52402">
    <property type="entry name" value="Adenine nucleotide alpha hydrolases-like"/>
    <property type="match status" value="1"/>
</dbReference>
<reference evidence="10 11" key="1">
    <citation type="submission" date="2024-10" db="EMBL/GenBank/DDBJ databases">
        <authorList>
            <person name="Kim D."/>
        </authorList>
    </citation>
    <scope>NUCLEOTIDE SEQUENCE [LARGE SCALE GENOMIC DNA]</scope>
    <source>
        <strain evidence="10">BH-2024</strain>
    </source>
</reference>
<accession>A0ABD2IQ99</accession>
<dbReference type="AlphaFoldDB" id="A0ABD2IQ99"/>
<dbReference type="GO" id="GO:0033539">
    <property type="term" value="P:fatty acid beta-oxidation using acyl-CoA dehydrogenase"/>
    <property type="evidence" value="ECO:0007669"/>
    <property type="project" value="UniProtKB-ARBA"/>
</dbReference>
<protein>
    <recommendedName>
        <fullName evidence="3">Electron transfer flavoprotein subunit beta</fullName>
    </recommendedName>
</protein>
<comment type="similarity">
    <text evidence="2">Belongs to the ETF beta-subunit/FixA family.</text>
</comment>
<dbReference type="InterPro" id="IPR033948">
    <property type="entry name" value="ETF_beta_N"/>
</dbReference>
<dbReference type="InterPro" id="IPR014729">
    <property type="entry name" value="Rossmann-like_a/b/a_fold"/>
</dbReference>
<dbReference type="EMBL" id="JBICBT010001137">
    <property type="protein sequence ID" value="KAL3081297.1"/>
    <property type="molecule type" value="Genomic_DNA"/>
</dbReference>
<evidence type="ECO:0000259" key="9">
    <source>
        <dbReference type="SMART" id="SM00893"/>
    </source>
</evidence>
<dbReference type="Pfam" id="PF01012">
    <property type="entry name" value="ETF"/>
    <property type="match status" value="1"/>
</dbReference>
<dbReference type="PANTHER" id="PTHR21294">
    <property type="entry name" value="ELECTRON TRANSFER FLAVOPROTEIN BETA-SUBUNIT"/>
    <property type="match status" value="1"/>
</dbReference>
<dbReference type="InterPro" id="IPR012255">
    <property type="entry name" value="ETF_b"/>
</dbReference>
<feature type="domain" description="Electron transfer flavoprotein alpha/beta-subunit N-terminal" evidence="9">
    <location>
        <begin position="23"/>
        <end position="220"/>
    </location>
</feature>
<keyword evidence="4" id="KW-0813">Transport</keyword>
<evidence type="ECO:0000256" key="5">
    <source>
        <dbReference type="ARBA" id="ARBA00022982"/>
    </source>
</evidence>
<evidence type="ECO:0000256" key="8">
    <source>
        <dbReference type="SAM" id="Phobius"/>
    </source>
</evidence>
<name>A0ABD2IQ99_9BILA</name>
<evidence type="ECO:0000256" key="6">
    <source>
        <dbReference type="ARBA" id="ARBA00045835"/>
    </source>
</evidence>
<evidence type="ECO:0000313" key="10">
    <source>
        <dbReference type="EMBL" id="KAL3081297.1"/>
    </source>
</evidence>
<keyword evidence="5" id="KW-0249">Electron transport</keyword>
<evidence type="ECO:0000256" key="7">
    <source>
        <dbReference type="ARBA" id="ARBA00046893"/>
    </source>
</evidence>
<keyword evidence="11" id="KW-1185">Reference proteome</keyword>
<keyword evidence="8" id="KW-0812">Transmembrane</keyword>
<comment type="caution">
    <text evidence="10">The sequence shown here is derived from an EMBL/GenBank/DDBJ whole genome shotgun (WGS) entry which is preliminary data.</text>
</comment>
<dbReference type="GO" id="GO:0005759">
    <property type="term" value="C:mitochondrial matrix"/>
    <property type="evidence" value="ECO:0007669"/>
    <property type="project" value="UniProtKB-SubCell"/>
</dbReference>
<keyword evidence="8" id="KW-1133">Transmembrane helix</keyword>
<organism evidence="10 11">
    <name type="scientific">Heterodera trifolii</name>
    <dbReference type="NCBI Taxonomy" id="157864"/>
    <lineage>
        <taxon>Eukaryota</taxon>
        <taxon>Metazoa</taxon>
        <taxon>Ecdysozoa</taxon>
        <taxon>Nematoda</taxon>
        <taxon>Chromadorea</taxon>
        <taxon>Rhabditida</taxon>
        <taxon>Tylenchina</taxon>
        <taxon>Tylenchomorpha</taxon>
        <taxon>Tylenchoidea</taxon>
        <taxon>Heteroderidae</taxon>
        <taxon>Heteroderinae</taxon>
        <taxon>Heterodera</taxon>
    </lineage>
</organism>